<name>A0A4R1B5G2_9BACT</name>
<comment type="caution">
    <text evidence="2">The sequence shown here is derived from an EMBL/GenBank/DDBJ whole genome shotgun (WGS) entry which is preliminary data.</text>
</comment>
<dbReference type="AlphaFoldDB" id="A0A4R1B5G2"/>
<evidence type="ECO:0000313" key="2">
    <source>
        <dbReference type="EMBL" id="TCJ13372.1"/>
    </source>
</evidence>
<protein>
    <recommendedName>
        <fullName evidence="4">Lipocalin-like domain-containing protein</fullName>
    </recommendedName>
</protein>
<sequence>MKYTLFLLLPLAVACSKNQEPAPPEPAPVPMPIPPPPPQPGDTTGIIRRSWKVYKDSISNVNNFVFEYGYPNPGTYWGTASDYWRFDSTGQFAVRENGMTESGTYQLLPGNRLWISNLRYFDTGYIRVLTPTEAVFDWMKTSSNGGRYYRRVYLKQ</sequence>
<dbReference type="Proteomes" id="UP000295334">
    <property type="component" value="Unassembled WGS sequence"/>
</dbReference>
<gene>
    <name evidence="2" type="ORF">EPD60_13365</name>
</gene>
<feature type="compositionally biased region" description="Pro residues" evidence="1">
    <location>
        <begin position="21"/>
        <end position="40"/>
    </location>
</feature>
<evidence type="ECO:0000256" key="1">
    <source>
        <dbReference type="SAM" id="MobiDB-lite"/>
    </source>
</evidence>
<dbReference type="EMBL" id="SJZI01000046">
    <property type="protein sequence ID" value="TCJ13372.1"/>
    <property type="molecule type" value="Genomic_DNA"/>
</dbReference>
<organism evidence="2 3">
    <name type="scientific">Flaviaesturariibacter flavus</name>
    <dbReference type="NCBI Taxonomy" id="2502780"/>
    <lineage>
        <taxon>Bacteria</taxon>
        <taxon>Pseudomonadati</taxon>
        <taxon>Bacteroidota</taxon>
        <taxon>Chitinophagia</taxon>
        <taxon>Chitinophagales</taxon>
        <taxon>Chitinophagaceae</taxon>
        <taxon>Flaviaestuariibacter</taxon>
    </lineage>
</organism>
<evidence type="ECO:0008006" key="4">
    <source>
        <dbReference type="Google" id="ProtNLM"/>
    </source>
</evidence>
<dbReference type="RefSeq" id="WP_131450028.1">
    <property type="nucleotide sequence ID" value="NZ_SJZI01000046.1"/>
</dbReference>
<dbReference type="PROSITE" id="PS51257">
    <property type="entry name" value="PROKAR_LIPOPROTEIN"/>
    <property type="match status" value="1"/>
</dbReference>
<evidence type="ECO:0000313" key="3">
    <source>
        <dbReference type="Proteomes" id="UP000295334"/>
    </source>
</evidence>
<proteinExistence type="predicted"/>
<accession>A0A4R1B5G2</accession>
<feature type="region of interest" description="Disordered" evidence="1">
    <location>
        <begin position="19"/>
        <end position="40"/>
    </location>
</feature>
<keyword evidence="3" id="KW-1185">Reference proteome</keyword>
<reference evidence="2 3" key="1">
    <citation type="submission" date="2019-03" db="EMBL/GenBank/DDBJ databases">
        <authorList>
            <person name="Kim M.K.M."/>
        </authorList>
    </citation>
    <scope>NUCLEOTIDE SEQUENCE [LARGE SCALE GENOMIC DNA]</scope>
    <source>
        <strain evidence="2 3">17J68-12</strain>
    </source>
</reference>